<dbReference type="EMBL" id="QGKW02000717">
    <property type="protein sequence ID" value="KAF2599553.1"/>
    <property type="molecule type" value="Genomic_DNA"/>
</dbReference>
<evidence type="ECO:0000313" key="4">
    <source>
        <dbReference type="EMBL" id="KAF2599553.1"/>
    </source>
</evidence>
<accession>A0A8S9HWF5</accession>
<gene>
    <name evidence="4" type="ORF">F2Q68_00008095</name>
    <name evidence="3" type="ORF">F2Q68_00008097</name>
    <name evidence="1" type="ORF">F2Q70_00015005</name>
    <name evidence="2" type="ORF">F2Q70_00015007</name>
</gene>
<reference evidence="1" key="1">
    <citation type="submission" date="2019-12" db="EMBL/GenBank/DDBJ databases">
        <title>Genome sequencing and annotation of Brassica cretica.</title>
        <authorList>
            <person name="Studholme D.J."/>
            <person name="Sarris P.F."/>
        </authorList>
    </citation>
    <scope>NUCLEOTIDE SEQUENCE</scope>
    <source>
        <strain evidence="3">PFS-001/15</strain>
        <strain evidence="1">PFS-102/07</strain>
        <tissue evidence="1">Leaf</tissue>
    </source>
</reference>
<proteinExistence type="predicted"/>
<dbReference type="Proteomes" id="UP000712281">
    <property type="component" value="Unassembled WGS sequence"/>
</dbReference>
<dbReference type="EMBL" id="QGKY02001250">
    <property type="protein sequence ID" value="KAF2562401.1"/>
    <property type="molecule type" value="Genomic_DNA"/>
</dbReference>
<name>A0A8S9HWF5_BRACR</name>
<evidence type="ECO:0000313" key="2">
    <source>
        <dbReference type="EMBL" id="KAF2562401.1"/>
    </source>
</evidence>
<evidence type="ECO:0000313" key="3">
    <source>
        <dbReference type="EMBL" id="KAF2599551.1"/>
    </source>
</evidence>
<dbReference type="EMBL" id="QGKY02001250">
    <property type="protein sequence ID" value="KAF2562399.1"/>
    <property type="molecule type" value="Genomic_DNA"/>
</dbReference>
<organism evidence="1">
    <name type="scientific">Brassica cretica</name>
    <name type="common">Mustard</name>
    <dbReference type="NCBI Taxonomy" id="69181"/>
    <lineage>
        <taxon>Eukaryota</taxon>
        <taxon>Viridiplantae</taxon>
        <taxon>Streptophyta</taxon>
        <taxon>Embryophyta</taxon>
        <taxon>Tracheophyta</taxon>
        <taxon>Spermatophyta</taxon>
        <taxon>Magnoliopsida</taxon>
        <taxon>eudicotyledons</taxon>
        <taxon>Gunneridae</taxon>
        <taxon>Pentapetalae</taxon>
        <taxon>rosids</taxon>
        <taxon>malvids</taxon>
        <taxon>Brassicales</taxon>
        <taxon>Brassicaceae</taxon>
        <taxon>Brassiceae</taxon>
        <taxon>Brassica</taxon>
    </lineage>
</organism>
<dbReference type="EMBL" id="QGKW02000717">
    <property type="protein sequence ID" value="KAF2599551.1"/>
    <property type="molecule type" value="Genomic_DNA"/>
</dbReference>
<evidence type="ECO:0000313" key="1">
    <source>
        <dbReference type="EMBL" id="KAF2562399.1"/>
    </source>
</evidence>
<sequence length="62" mass="7278">MNQLYNQIFHQIVEIEKFSKRETSIESVLRQIQKGNFEREVEQLCVLAELDLGVIGRDEIEA</sequence>
<protein>
    <submittedName>
        <fullName evidence="1">Uncharacterized protein</fullName>
    </submittedName>
</protein>
<comment type="caution">
    <text evidence="1">The sequence shown here is derived from an EMBL/GenBank/DDBJ whole genome shotgun (WGS) entry which is preliminary data.</text>
</comment>
<dbReference type="AlphaFoldDB" id="A0A8S9HWF5"/>